<dbReference type="InterPro" id="IPR014710">
    <property type="entry name" value="RmlC-like_jellyroll"/>
</dbReference>
<dbReference type="Gene3D" id="2.60.120.10">
    <property type="entry name" value="Jelly Rolls"/>
    <property type="match status" value="1"/>
</dbReference>
<comment type="caution">
    <text evidence="1">The sequence shown here is derived from an EMBL/GenBank/DDBJ whole genome shotgun (WGS) entry which is preliminary data.</text>
</comment>
<proteinExistence type="predicted"/>
<gene>
    <name evidence="1" type="ORF">KSF_074240</name>
</gene>
<organism evidence="1 2">
    <name type="scientific">Reticulibacter mediterranei</name>
    <dbReference type="NCBI Taxonomy" id="2778369"/>
    <lineage>
        <taxon>Bacteria</taxon>
        <taxon>Bacillati</taxon>
        <taxon>Chloroflexota</taxon>
        <taxon>Ktedonobacteria</taxon>
        <taxon>Ktedonobacterales</taxon>
        <taxon>Reticulibacteraceae</taxon>
        <taxon>Reticulibacter</taxon>
    </lineage>
</organism>
<dbReference type="Proteomes" id="UP000597444">
    <property type="component" value="Unassembled WGS sequence"/>
</dbReference>
<dbReference type="AlphaFoldDB" id="A0A8J3IMM6"/>
<sequence>MDHPYPQSLTLYTSVHPVRLSMSESIKEQRAALEVFDAPSRARFDENQPHAELLTQVADTRVLLISFRAGQLLKEHQVSHNILVQTLQGTVEFRTAEKSVVLRPGMILQLDANISHNVLAQTEAILLVTRL</sequence>
<evidence type="ECO:0000313" key="1">
    <source>
        <dbReference type="EMBL" id="GHO97376.1"/>
    </source>
</evidence>
<name>A0A8J3IMM6_9CHLR</name>
<dbReference type="InterPro" id="IPR011051">
    <property type="entry name" value="RmlC_Cupin_sf"/>
</dbReference>
<dbReference type="EMBL" id="BNJK01000001">
    <property type="protein sequence ID" value="GHO97376.1"/>
    <property type="molecule type" value="Genomic_DNA"/>
</dbReference>
<reference evidence="1" key="1">
    <citation type="submission" date="2020-10" db="EMBL/GenBank/DDBJ databases">
        <title>Taxonomic study of unclassified bacteria belonging to the class Ktedonobacteria.</title>
        <authorList>
            <person name="Yabe S."/>
            <person name="Wang C.M."/>
            <person name="Zheng Y."/>
            <person name="Sakai Y."/>
            <person name="Cavaletti L."/>
            <person name="Monciardini P."/>
            <person name="Donadio S."/>
        </authorList>
    </citation>
    <scope>NUCLEOTIDE SEQUENCE</scope>
    <source>
        <strain evidence="1">ID150040</strain>
    </source>
</reference>
<evidence type="ECO:0000313" key="2">
    <source>
        <dbReference type="Proteomes" id="UP000597444"/>
    </source>
</evidence>
<accession>A0A8J3IMM6</accession>
<protein>
    <recommendedName>
        <fullName evidence="3">Cupin domain-containing protein</fullName>
    </recommendedName>
</protein>
<keyword evidence="2" id="KW-1185">Reference proteome</keyword>
<evidence type="ECO:0008006" key="3">
    <source>
        <dbReference type="Google" id="ProtNLM"/>
    </source>
</evidence>
<dbReference type="SUPFAM" id="SSF51182">
    <property type="entry name" value="RmlC-like cupins"/>
    <property type="match status" value="1"/>
</dbReference>